<dbReference type="AlphaFoldDB" id="A0A2A3ET20"/>
<feature type="transmembrane region" description="Helical" evidence="1">
    <location>
        <begin position="186"/>
        <end position="206"/>
    </location>
</feature>
<sequence length="216" mass="25171">MPLNESRSRELVYPSYYFVDEQKYYYLITGHMLAVCLGHTFVYIACDINLIHIVHHGCALLTISGYHFKHAMDNVGLCKEKYSDELMEKTYAKVSQSIDAHKKAVEYDARWYYGSSKTQSLYLLVLRKCLNPPKLTGGGLIALNLDSFIKIKIMDKQEIEDQYLRINKFFGQLVGVWPYQERFTKFCIRLTIFAIIILTLTTQILIRHKNNNPINK</sequence>
<keyword evidence="3" id="KW-1185">Reference proteome</keyword>
<organism evidence="2 3">
    <name type="scientific">Apis cerana cerana</name>
    <name type="common">Oriental honeybee</name>
    <dbReference type="NCBI Taxonomy" id="94128"/>
    <lineage>
        <taxon>Eukaryota</taxon>
        <taxon>Metazoa</taxon>
        <taxon>Ecdysozoa</taxon>
        <taxon>Arthropoda</taxon>
        <taxon>Hexapoda</taxon>
        <taxon>Insecta</taxon>
        <taxon>Pterygota</taxon>
        <taxon>Neoptera</taxon>
        <taxon>Endopterygota</taxon>
        <taxon>Hymenoptera</taxon>
        <taxon>Apocrita</taxon>
        <taxon>Aculeata</taxon>
        <taxon>Apoidea</taxon>
        <taxon>Anthophila</taxon>
        <taxon>Apidae</taxon>
        <taxon>Apis</taxon>
    </lineage>
</organism>
<gene>
    <name evidence="2" type="ORF">APICC_01253</name>
</gene>
<keyword evidence="1" id="KW-0472">Membrane</keyword>
<accession>A0A2A3ET20</accession>
<dbReference type="Proteomes" id="UP000242457">
    <property type="component" value="Unassembled WGS sequence"/>
</dbReference>
<evidence type="ECO:0000256" key="1">
    <source>
        <dbReference type="SAM" id="Phobius"/>
    </source>
</evidence>
<dbReference type="EMBL" id="KZ288186">
    <property type="protein sequence ID" value="PBC34847.1"/>
    <property type="molecule type" value="Genomic_DNA"/>
</dbReference>
<dbReference type="OrthoDB" id="6617147at2759"/>
<evidence type="ECO:0000313" key="2">
    <source>
        <dbReference type="EMBL" id="PBC34847.1"/>
    </source>
</evidence>
<name>A0A2A3ET20_APICC</name>
<dbReference type="STRING" id="94128.A0A2A3ET20"/>
<feature type="transmembrane region" description="Helical" evidence="1">
    <location>
        <begin position="24"/>
        <end position="46"/>
    </location>
</feature>
<keyword evidence="1" id="KW-0812">Transmembrane</keyword>
<reference evidence="2 3" key="1">
    <citation type="submission" date="2014-07" db="EMBL/GenBank/DDBJ databases">
        <title>Genomic and transcriptomic analysis on Apis cerana provide comprehensive insights into honey bee biology.</title>
        <authorList>
            <person name="Diao Q."/>
            <person name="Sun L."/>
            <person name="Zheng H."/>
            <person name="Zheng H."/>
            <person name="Xu S."/>
            <person name="Wang S."/>
            <person name="Zeng Z."/>
            <person name="Hu F."/>
            <person name="Su S."/>
            <person name="Wu J."/>
        </authorList>
    </citation>
    <scope>NUCLEOTIDE SEQUENCE [LARGE SCALE GENOMIC DNA]</scope>
    <source>
        <tissue evidence="2">Pupae without intestine</tissue>
    </source>
</reference>
<protein>
    <submittedName>
        <fullName evidence="2">Uncharacterized protein</fullName>
    </submittedName>
</protein>
<evidence type="ECO:0000313" key="3">
    <source>
        <dbReference type="Proteomes" id="UP000242457"/>
    </source>
</evidence>
<proteinExistence type="predicted"/>
<keyword evidence="1" id="KW-1133">Transmembrane helix</keyword>